<keyword evidence="1" id="KW-0472">Membrane</keyword>
<feature type="chain" id="PRO_5045966903" evidence="2">
    <location>
        <begin position="20"/>
        <end position="169"/>
    </location>
</feature>
<proteinExistence type="predicted"/>
<evidence type="ECO:0000313" key="4">
    <source>
        <dbReference type="Proteomes" id="UP001595965"/>
    </source>
</evidence>
<reference evidence="4" key="1">
    <citation type="journal article" date="2019" name="Int. J. Syst. Evol. Microbiol.">
        <title>The Global Catalogue of Microorganisms (GCM) 10K type strain sequencing project: providing services to taxonomists for standard genome sequencing and annotation.</title>
        <authorList>
            <consortium name="The Broad Institute Genomics Platform"/>
            <consortium name="The Broad Institute Genome Sequencing Center for Infectious Disease"/>
            <person name="Wu L."/>
            <person name="Ma J."/>
        </authorList>
    </citation>
    <scope>NUCLEOTIDE SEQUENCE [LARGE SCALE GENOMIC DNA]</scope>
    <source>
        <strain evidence="4">CGMCC 1.12125</strain>
    </source>
</reference>
<feature type="transmembrane region" description="Helical" evidence="1">
    <location>
        <begin position="35"/>
        <end position="55"/>
    </location>
</feature>
<dbReference type="Proteomes" id="UP001595965">
    <property type="component" value="Unassembled WGS sequence"/>
</dbReference>
<comment type="caution">
    <text evidence="3">The sequence shown here is derived from an EMBL/GenBank/DDBJ whole genome shotgun (WGS) entry which is preliminary data.</text>
</comment>
<keyword evidence="4" id="KW-1185">Reference proteome</keyword>
<evidence type="ECO:0000313" key="3">
    <source>
        <dbReference type="EMBL" id="MFC4429988.1"/>
    </source>
</evidence>
<dbReference type="EMBL" id="JBHSEN010000002">
    <property type="protein sequence ID" value="MFC4429988.1"/>
    <property type="molecule type" value="Genomic_DNA"/>
</dbReference>
<feature type="transmembrane region" description="Helical" evidence="1">
    <location>
        <begin position="87"/>
        <end position="103"/>
    </location>
</feature>
<evidence type="ECO:0000256" key="1">
    <source>
        <dbReference type="SAM" id="Phobius"/>
    </source>
</evidence>
<organism evidence="3 4">
    <name type="scientific">Citricoccus alkalitolerans</name>
    <dbReference type="NCBI Taxonomy" id="246603"/>
    <lineage>
        <taxon>Bacteria</taxon>
        <taxon>Bacillati</taxon>
        <taxon>Actinomycetota</taxon>
        <taxon>Actinomycetes</taxon>
        <taxon>Micrococcales</taxon>
        <taxon>Micrococcaceae</taxon>
        <taxon>Citricoccus</taxon>
    </lineage>
</organism>
<feature type="signal peptide" evidence="2">
    <location>
        <begin position="1"/>
        <end position="19"/>
    </location>
</feature>
<dbReference type="RefSeq" id="WP_344227237.1">
    <property type="nucleotide sequence ID" value="NZ_BAAALH010000001.1"/>
</dbReference>
<name>A0ABV8Y2A9_9MICC</name>
<feature type="transmembrane region" description="Helical" evidence="1">
    <location>
        <begin position="110"/>
        <end position="132"/>
    </location>
</feature>
<keyword evidence="2" id="KW-0732">Signal</keyword>
<evidence type="ECO:0000256" key="2">
    <source>
        <dbReference type="SAM" id="SignalP"/>
    </source>
</evidence>
<feature type="transmembrane region" description="Helical" evidence="1">
    <location>
        <begin position="62"/>
        <end position="81"/>
    </location>
</feature>
<protein>
    <submittedName>
        <fullName evidence="3">Uncharacterized protein</fullName>
    </submittedName>
</protein>
<keyword evidence="1" id="KW-1133">Transmembrane helix</keyword>
<keyword evidence="1" id="KW-0812">Transmembrane</keyword>
<accession>A0ABV8Y2A9</accession>
<feature type="transmembrane region" description="Helical" evidence="1">
    <location>
        <begin position="138"/>
        <end position="156"/>
    </location>
</feature>
<gene>
    <name evidence="3" type="ORF">ACFO0K_09870</name>
</gene>
<sequence length="169" mass="17733">MRRWHACLLLACSAVGSLAGVLAPTLWVNWTGWPWPVVTICLMVALLGSVILAGLTGQLASGLLLLVGAVGVSVPLLMLTWFVVGPSTLVGLWLLGAGLLSWPERRSRAAVVRSGVLVLVVGLGQLSTWWLVPDAPEVAAVALNVLIVCFLVWQALRSAPALKGQLAAT</sequence>